<evidence type="ECO:0000313" key="3">
    <source>
        <dbReference type="Proteomes" id="UP000215914"/>
    </source>
</evidence>
<accession>A0A9K3EFL9</accession>
<dbReference type="AlphaFoldDB" id="A0A9K3EFL9"/>
<evidence type="ECO:0000256" key="1">
    <source>
        <dbReference type="SAM" id="MobiDB-lite"/>
    </source>
</evidence>
<reference evidence="2" key="2">
    <citation type="submission" date="2020-06" db="EMBL/GenBank/DDBJ databases">
        <title>Helianthus annuus Genome sequencing and assembly Release 2.</title>
        <authorList>
            <person name="Gouzy J."/>
            <person name="Langlade N."/>
            <person name="Munos S."/>
        </authorList>
    </citation>
    <scope>NUCLEOTIDE SEQUENCE</scope>
    <source>
        <tissue evidence="2">Leaves</tissue>
    </source>
</reference>
<dbReference type="EMBL" id="MNCJ02000328">
    <property type="protein sequence ID" value="KAF5772011.1"/>
    <property type="molecule type" value="Genomic_DNA"/>
</dbReference>
<feature type="region of interest" description="Disordered" evidence="1">
    <location>
        <begin position="29"/>
        <end position="64"/>
    </location>
</feature>
<evidence type="ECO:0008006" key="4">
    <source>
        <dbReference type="Google" id="ProtNLM"/>
    </source>
</evidence>
<organism evidence="2 3">
    <name type="scientific">Helianthus annuus</name>
    <name type="common">Common sunflower</name>
    <dbReference type="NCBI Taxonomy" id="4232"/>
    <lineage>
        <taxon>Eukaryota</taxon>
        <taxon>Viridiplantae</taxon>
        <taxon>Streptophyta</taxon>
        <taxon>Embryophyta</taxon>
        <taxon>Tracheophyta</taxon>
        <taxon>Spermatophyta</taxon>
        <taxon>Magnoliopsida</taxon>
        <taxon>eudicotyledons</taxon>
        <taxon>Gunneridae</taxon>
        <taxon>Pentapetalae</taxon>
        <taxon>asterids</taxon>
        <taxon>campanulids</taxon>
        <taxon>Asterales</taxon>
        <taxon>Asteraceae</taxon>
        <taxon>Asteroideae</taxon>
        <taxon>Heliantheae alliance</taxon>
        <taxon>Heliantheae</taxon>
        <taxon>Helianthus</taxon>
    </lineage>
</organism>
<keyword evidence="3" id="KW-1185">Reference proteome</keyword>
<name>A0A9K3EFL9_HELAN</name>
<proteinExistence type="predicted"/>
<gene>
    <name evidence="2" type="ORF">HanXRQr2_Chr13g0571781</name>
</gene>
<sequence>MGDVWIGSYKFFVAVARFVDGNVIERSRGDSKGKTKMNNHVNHANTNVGGAKEGSSSKDDRGASSFDVGGGRSFLDSVLNRNKVDVIKVDDNVEGFLQWHGVTLVGKVGDFIILTSLKMKFKSCGWASVSIRYLGGFSVVLVFSSRDDAESFLAEKIMWSTWFEDLYWCDGSTGGVEERLAWIQVHGVPVQLAIDQVFESIGGRYGKVVKPANMSTDDNDFSCGLTKMWGNGYQIAWKTSMKARLIAIRRTLG</sequence>
<dbReference type="Gramene" id="mRNA:HanXRQr2_Chr13g0571781">
    <property type="protein sequence ID" value="mRNA:HanXRQr2_Chr13g0571781"/>
    <property type="gene ID" value="HanXRQr2_Chr13g0571781"/>
</dbReference>
<reference evidence="2" key="1">
    <citation type="journal article" date="2017" name="Nature">
        <title>The sunflower genome provides insights into oil metabolism, flowering and Asterid evolution.</title>
        <authorList>
            <person name="Badouin H."/>
            <person name="Gouzy J."/>
            <person name="Grassa C.J."/>
            <person name="Murat F."/>
            <person name="Staton S.E."/>
            <person name="Cottret L."/>
            <person name="Lelandais-Briere C."/>
            <person name="Owens G.L."/>
            <person name="Carrere S."/>
            <person name="Mayjonade B."/>
            <person name="Legrand L."/>
            <person name="Gill N."/>
            <person name="Kane N.C."/>
            <person name="Bowers J.E."/>
            <person name="Hubner S."/>
            <person name="Bellec A."/>
            <person name="Berard A."/>
            <person name="Berges H."/>
            <person name="Blanchet N."/>
            <person name="Boniface M.C."/>
            <person name="Brunel D."/>
            <person name="Catrice O."/>
            <person name="Chaidir N."/>
            <person name="Claudel C."/>
            <person name="Donnadieu C."/>
            <person name="Faraut T."/>
            <person name="Fievet G."/>
            <person name="Helmstetter N."/>
            <person name="King M."/>
            <person name="Knapp S.J."/>
            <person name="Lai Z."/>
            <person name="Le Paslier M.C."/>
            <person name="Lippi Y."/>
            <person name="Lorenzon L."/>
            <person name="Mandel J.R."/>
            <person name="Marage G."/>
            <person name="Marchand G."/>
            <person name="Marquand E."/>
            <person name="Bret-Mestries E."/>
            <person name="Morien E."/>
            <person name="Nambeesan S."/>
            <person name="Nguyen T."/>
            <person name="Pegot-Espagnet P."/>
            <person name="Pouilly N."/>
            <person name="Raftis F."/>
            <person name="Sallet E."/>
            <person name="Schiex T."/>
            <person name="Thomas J."/>
            <person name="Vandecasteele C."/>
            <person name="Vares D."/>
            <person name="Vear F."/>
            <person name="Vautrin S."/>
            <person name="Crespi M."/>
            <person name="Mangin B."/>
            <person name="Burke J.M."/>
            <person name="Salse J."/>
            <person name="Munos S."/>
            <person name="Vincourt P."/>
            <person name="Rieseberg L.H."/>
            <person name="Langlade N.B."/>
        </authorList>
    </citation>
    <scope>NUCLEOTIDE SEQUENCE</scope>
    <source>
        <tissue evidence="2">Leaves</tissue>
    </source>
</reference>
<protein>
    <recommendedName>
        <fullName evidence="4">DUF4283 domain-containing protein</fullName>
    </recommendedName>
</protein>
<feature type="compositionally biased region" description="Polar residues" evidence="1">
    <location>
        <begin position="36"/>
        <end position="48"/>
    </location>
</feature>
<dbReference type="Proteomes" id="UP000215914">
    <property type="component" value="Unassembled WGS sequence"/>
</dbReference>
<comment type="caution">
    <text evidence="2">The sequence shown here is derived from an EMBL/GenBank/DDBJ whole genome shotgun (WGS) entry which is preliminary data.</text>
</comment>
<evidence type="ECO:0000313" key="2">
    <source>
        <dbReference type="EMBL" id="KAF5772011.1"/>
    </source>
</evidence>